<keyword evidence="4 6" id="KW-1133">Transmembrane helix</keyword>
<dbReference type="InterPro" id="IPR002416">
    <property type="entry name" value="T2SS_protein-GspH"/>
</dbReference>
<dbReference type="GO" id="GO:0015627">
    <property type="term" value="C:type II protein secretion system complex"/>
    <property type="evidence" value="ECO:0007669"/>
    <property type="project" value="InterPro"/>
</dbReference>
<gene>
    <name evidence="7" type="ORF">KI809_06925</name>
</gene>
<accession>A0AAW4L3A6</accession>
<evidence type="ECO:0000256" key="6">
    <source>
        <dbReference type="SAM" id="Phobius"/>
    </source>
</evidence>
<keyword evidence="5 6" id="KW-0472">Membrane</keyword>
<evidence type="ECO:0000256" key="3">
    <source>
        <dbReference type="ARBA" id="ARBA00022692"/>
    </source>
</evidence>
<dbReference type="GO" id="GO:0016020">
    <property type="term" value="C:membrane"/>
    <property type="evidence" value="ECO:0007669"/>
    <property type="project" value="UniProtKB-SubCell"/>
</dbReference>
<evidence type="ECO:0000256" key="4">
    <source>
        <dbReference type="ARBA" id="ARBA00022989"/>
    </source>
</evidence>
<dbReference type="AlphaFoldDB" id="A0AAW4L3A6"/>
<dbReference type="InterPro" id="IPR012902">
    <property type="entry name" value="N_methyl_site"/>
</dbReference>
<dbReference type="RefSeq" id="WP_214170801.1">
    <property type="nucleotide sequence ID" value="NZ_JAHCVJ010000002.1"/>
</dbReference>
<organism evidence="7 8">
    <name type="scientific">Geoanaerobacter pelophilus</name>
    <dbReference type="NCBI Taxonomy" id="60036"/>
    <lineage>
        <taxon>Bacteria</taxon>
        <taxon>Pseudomonadati</taxon>
        <taxon>Thermodesulfobacteriota</taxon>
        <taxon>Desulfuromonadia</taxon>
        <taxon>Geobacterales</taxon>
        <taxon>Geobacteraceae</taxon>
        <taxon>Geoanaerobacter</taxon>
    </lineage>
</organism>
<dbReference type="Proteomes" id="UP000811899">
    <property type="component" value="Unassembled WGS sequence"/>
</dbReference>
<keyword evidence="8" id="KW-1185">Reference proteome</keyword>
<keyword evidence="2" id="KW-0488">Methylation</keyword>
<evidence type="ECO:0000256" key="2">
    <source>
        <dbReference type="ARBA" id="ARBA00022481"/>
    </source>
</evidence>
<dbReference type="EMBL" id="JAHCVJ010000002">
    <property type="protein sequence ID" value="MBT0664032.1"/>
    <property type="molecule type" value="Genomic_DNA"/>
</dbReference>
<dbReference type="NCBIfam" id="TIGR02532">
    <property type="entry name" value="IV_pilin_GFxxxE"/>
    <property type="match status" value="1"/>
</dbReference>
<comment type="subcellular location">
    <subcellularLocation>
        <location evidence="1">Membrane</location>
        <topology evidence="1">Single-pass membrane protein</topology>
    </subcellularLocation>
</comment>
<evidence type="ECO:0000313" key="8">
    <source>
        <dbReference type="Proteomes" id="UP000811899"/>
    </source>
</evidence>
<feature type="transmembrane region" description="Helical" evidence="6">
    <location>
        <begin position="6"/>
        <end position="28"/>
    </location>
</feature>
<reference evidence="7 8" key="1">
    <citation type="submission" date="2021-05" db="EMBL/GenBank/DDBJ databases">
        <title>The draft genome of Geobacter pelophilus DSM 12255.</title>
        <authorList>
            <person name="Xu Z."/>
            <person name="Masuda Y."/>
            <person name="Itoh H."/>
            <person name="Senoo K."/>
        </authorList>
    </citation>
    <scope>NUCLEOTIDE SEQUENCE [LARGE SCALE GENOMIC DNA]</scope>
    <source>
        <strain evidence="7 8">DSM 12255</strain>
    </source>
</reference>
<evidence type="ECO:0000313" key="7">
    <source>
        <dbReference type="EMBL" id="MBT0664032.1"/>
    </source>
</evidence>
<dbReference type="PROSITE" id="PS00409">
    <property type="entry name" value="PROKAR_NTER_METHYL"/>
    <property type="match status" value="1"/>
</dbReference>
<dbReference type="Pfam" id="PF07963">
    <property type="entry name" value="N_methyl"/>
    <property type="match status" value="1"/>
</dbReference>
<proteinExistence type="predicted"/>
<name>A0AAW4L3A6_9BACT</name>
<dbReference type="GO" id="GO:0015628">
    <property type="term" value="P:protein secretion by the type II secretion system"/>
    <property type="evidence" value="ECO:0007669"/>
    <property type="project" value="InterPro"/>
</dbReference>
<sequence length="168" mass="18195">MKHSQGGFTLIEMVVVLVILAMTMLLVLPRLPDTSGAALKRSARTLASTMRYVRDQVTVTRLVHRLRFLPGEGKITITTLPPGGTETSSQDPFLNRQILVDGVTVSDIEIPRLGKVSSGELIIDIGPAGVADITLIHLKGAEGRQMTVTAFPYGGQVKVEEGYREISQ</sequence>
<protein>
    <submittedName>
        <fullName evidence="7">Type II secretion system GspH family protein</fullName>
    </submittedName>
</protein>
<dbReference type="PRINTS" id="PR00885">
    <property type="entry name" value="BCTERIALGSPH"/>
</dbReference>
<evidence type="ECO:0000256" key="5">
    <source>
        <dbReference type="ARBA" id="ARBA00023136"/>
    </source>
</evidence>
<keyword evidence="3 6" id="KW-0812">Transmembrane</keyword>
<evidence type="ECO:0000256" key="1">
    <source>
        <dbReference type="ARBA" id="ARBA00004167"/>
    </source>
</evidence>
<comment type="caution">
    <text evidence="7">The sequence shown here is derived from an EMBL/GenBank/DDBJ whole genome shotgun (WGS) entry which is preliminary data.</text>
</comment>
<dbReference type="InterPro" id="IPR045584">
    <property type="entry name" value="Pilin-like"/>
</dbReference>
<dbReference type="SUPFAM" id="SSF54523">
    <property type="entry name" value="Pili subunits"/>
    <property type="match status" value="1"/>
</dbReference>